<name>A0A330LQP1_9GAMM</name>
<keyword evidence="4" id="KW-0997">Cell inner membrane</keyword>
<evidence type="ECO:0000256" key="3">
    <source>
        <dbReference type="ARBA" id="ARBA00022475"/>
    </source>
</evidence>
<evidence type="ECO:0000256" key="1">
    <source>
        <dbReference type="ARBA" id="ARBA00004429"/>
    </source>
</evidence>
<keyword evidence="2" id="KW-0813">Transport</keyword>
<evidence type="ECO:0000256" key="5">
    <source>
        <dbReference type="ARBA" id="ARBA00022692"/>
    </source>
</evidence>
<protein>
    <submittedName>
        <fullName evidence="10">Uncharacterized protein</fullName>
    </submittedName>
</protein>
<feature type="transmembrane region" description="Helical" evidence="9">
    <location>
        <begin position="53"/>
        <end position="72"/>
    </location>
</feature>
<dbReference type="OrthoDB" id="9814020at2"/>
<evidence type="ECO:0000313" key="10">
    <source>
        <dbReference type="EMBL" id="SQD78281.1"/>
    </source>
</evidence>
<organism evidence="10 11">
    <name type="scientific">Moritella yayanosii</name>
    <dbReference type="NCBI Taxonomy" id="69539"/>
    <lineage>
        <taxon>Bacteria</taxon>
        <taxon>Pseudomonadati</taxon>
        <taxon>Pseudomonadota</taxon>
        <taxon>Gammaproteobacteria</taxon>
        <taxon>Alteromonadales</taxon>
        <taxon>Moritellaceae</taxon>
        <taxon>Moritella</taxon>
    </lineage>
</organism>
<keyword evidence="7 9" id="KW-0472">Membrane</keyword>
<keyword evidence="5 9" id="KW-0812">Transmembrane</keyword>
<reference evidence="11" key="1">
    <citation type="submission" date="2018-05" db="EMBL/GenBank/DDBJ databases">
        <authorList>
            <person name="Cea G.-C."/>
            <person name="William W."/>
        </authorList>
    </citation>
    <scope>NUCLEOTIDE SEQUENCE [LARGE SCALE GENOMIC DNA]</scope>
    <source>
        <strain evidence="11">DB21MT 5</strain>
    </source>
</reference>
<keyword evidence="3" id="KW-1003">Cell membrane</keyword>
<dbReference type="PANTHER" id="PTHR30574">
    <property type="entry name" value="INNER MEMBRANE PROTEIN YEDE"/>
    <property type="match status" value="1"/>
</dbReference>
<proteinExistence type="inferred from homology"/>
<evidence type="ECO:0000256" key="7">
    <source>
        <dbReference type="ARBA" id="ARBA00023136"/>
    </source>
</evidence>
<keyword evidence="11" id="KW-1185">Reference proteome</keyword>
<dbReference type="KEGG" id="mya:MORIYA_1803"/>
<evidence type="ECO:0000256" key="8">
    <source>
        <dbReference type="ARBA" id="ARBA00035655"/>
    </source>
</evidence>
<comment type="similarity">
    <text evidence="8">Belongs to the TsuA/YedE (TC 9.B.102) family.</text>
</comment>
<feature type="transmembrane region" description="Helical" evidence="9">
    <location>
        <begin position="20"/>
        <end position="41"/>
    </location>
</feature>
<feature type="transmembrane region" description="Helical" evidence="9">
    <location>
        <begin position="78"/>
        <end position="96"/>
    </location>
</feature>
<dbReference type="InterPro" id="IPR007272">
    <property type="entry name" value="Sulf_transp_TsuA/YedE"/>
</dbReference>
<evidence type="ECO:0000256" key="4">
    <source>
        <dbReference type="ARBA" id="ARBA00022519"/>
    </source>
</evidence>
<dbReference type="RefSeq" id="WP_112714331.1">
    <property type="nucleotide sequence ID" value="NZ_LS483250.1"/>
</dbReference>
<evidence type="ECO:0000256" key="9">
    <source>
        <dbReference type="SAM" id="Phobius"/>
    </source>
</evidence>
<feature type="transmembrane region" description="Helical" evidence="9">
    <location>
        <begin position="117"/>
        <end position="137"/>
    </location>
</feature>
<evidence type="ECO:0000313" key="11">
    <source>
        <dbReference type="Proteomes" id="UP000250163"/>
    </source>
</evidence>
<dbReference type="PANTHER" id="PTHR30574:SF1">
    <property type="entry name" value="SULPHUR TRANSPORT DOMAIN-CONTAINING PROTEIN"/>
    <property type="match status" value="1"/>
</dbReference>
<accession>A0A330LQP1</accession>
<dbReference type="Pfam" id="PF04143">
    <property type="entry name" value="Sulf_transp"/>
    <property type="match status" value="1"/>
</dbReference>
<dbReference type="EMBL" id="LS483250">
    <property type="protein sequence ID" value="SQD78281.1"/>
    <property type="molecule type" value="Genomic_DNA"/>
</dbReference>
<evidence type="ECO:0000256" key="6">
    <source>
        <dbReference type="ARBA" id="ARBA00022989"/>
    </source>
</evidence>
<comment type="subcellular location">
    <subcellularLocation>
        <location evidence="1">Cell inner membrane</location>
        <topology evidence="1">Multi-pass membrane protein</topology>
    </subcellularLocation>
</comment>
<sequence>MEFTIPWASLFGGMLLGLSAIVLMLFSGKVAGISGIIGGLLTPKKNETRWRGAFLVSMVLSILVVAPFGFSLPDVSDNNIFVVILAGLLVGFGSRLGNGCTSGHGIVGMGRFSKRSIYATCAFMASAMLMVLIRRLLGVL</sequence>
<dbReference type="AlphaFoldDB" id="A0A330LQP1"/>
<evidence type="ECO:0000256" key="2">
    <source>
        <dbReference type="ARBA" id="ARBA00022448"/>
    </source>
</evidence>
<keyword evidence="6 9" id="KW-1133">Transmembrane helix</keyword>
<dbReference type="GO" id="GO:0005886">
    <property type="term" value="C:plasma membrane"/>
    <property type="evidence" value="ECO:0007669"/>
    <property type="project" value="UniProtKB-SubCell"/>
</dbReference>
<gene>
    <name evidence="10" type="ORF">MORIYA_1803</name>
</gene>
<dbReference type="Proteomes" id="UP000250163">
    <property type="component" value="Chromosome MORIYA"/>
</dbReference>